<comment type="caution">
    <text evidence="1">The sequence shown here is derived from an EMBL/GenBank/DDBJ whole genome shotgun (WGS) entry which is preliminary data.</text>
</comment>
<proteinExistence type="predicted"/>
<dbReference type="EMBL" id="JAKKPZ010000008">
    <property type="protein sequence ID" value="KAI1717974.1"/>
    <property type="molecule type" value="Genomic_DNA"/>
</dbReference>
<keyword evidence="2" id="KW-1185">Reference proteome</keyword>
<dbReference type="Proteomes" id="UP001201812">
    <property type="component" value="Unassembled WGS sequence"/>
</dbReference>
<gene>
    <name evidence="1" type="ORF">DdX_06383</name>
</gene>
<protein>
    <submittedName>
        <fullName evidence="1">Uncharacterized protein</fullName>
    </submittedName>
</protein>
<sequence length="128" mass="15083">MCLQFSNIHRNNDSSTQSNLTSSTTHLIICSNLLIEPSNQLPFFNREEAQFPSGRYHGPIKDELRWNVHNYSSSVYLFFDPEEERLQFTQSRNCCCAARQFWECMAHRGYESLSYPLRSVIRFPTFDM</sequence>
<organism evidence="1 2">
    <name type="scientific">Ditylenchus destructor</name>
    <dbReference type="NCBI Taxonomy" id="166010"/>
    <lineage>
        <taxon>Eukaryota</taxon>
        <taxon>Metazoa</taxon>
        <taxon>Ecdysozoa</taxon>
        <taxon>Nematoda</taxon>
        <taxon>Chromadorea</taxon>
        <taxon>Rhabditida</taxon>
        <taxon>Tylenchina</taxon>
        <taxon>Tylenchomorpha</taxon>
        <taxon>Sphaerularioidea</taxon>
        <taxon>Anguinidae</taxon>
        <taxon>Anguininae</taxon>
        <taxon>Ditylenchus</taxon>
    </lineage>
</organism>
<name>A0AAD4N916_9BILA</name>
<accession>A0AAD4N916</accession>
<evidence type="ECO:0000313" key="2">
    <source>
        <dbReference type="Proteomes" id="UP001201812"/>
    </source>
</evidence>
<evidence type="ECO:0000313" key="1">
    <source>
        <dbReference type="EMBL" id="KAI1717974.1"/>
    </source>
</evidence>
<dbReference type="AlphaFoldDB" id="A0AAD4N916"/>
<reference evidence="1" key="1">
    <citation type="submission" date="2022-01" db="EMBL/GenBank/DDBJ databases">
        <title>Genome Sequence Resource for Two Populations of Ditylenchus destructor, the Migratory Endoparasitic Phytonematode.</title>
        <authorList>
            <person name="Zhang H."/>
            <person name="Lin R."/>
            <person name="Xie B."/>
        </authorList>
    </citation>
    <scope>NUCLEOTIDE SEQUENCE</scope>
    <source>
        <strain evidence="1">BazhouSP</strain>
    </source>
</reference>